<evidence type="ECO:0000313" key="3">
    <source>
        <dbReference type="EMBL" id="XDT72076.1"/>
    </source>
</evidence>
<protein>
    <recommendedName>
        <fullName evidence="2">Teneurin-like YD-shell domain-containing protein</fullName>
    </recommendedName>
</protein>
<dbReference type="Pfam" id="PF05593">
    <property type="entry name" value="RHS_repeat"/>
    <property type="match status" value="5"/>
</dbReference>
<dbReference type="NCBIfam" id="TIGR01643">
    <property type="entry name" value="YD_repeat_2x"/>
    <property type="match status" value="9"/>
</dbReference>
<reference evidence="3" key="1">
    <citation type="submission" date="2024-05" db="EMBL/GenBank/DDBJ databases">
        <title>Genome sequencing of novel strain.</title>
        <authorList>
            <person name="Ganbat D."/>
            <person name="Ganbat S."/>
            <person name="Lee S.-J."/>
        </authorList>
    </citation>
    <scope>NUCLEOTIDE SEQUENCE</scope>
    <source>
        <strain evidence="3">SMD15-11</strain>
    </source>
</reference>
<dbReference type="PANTHER" id="PTHR32305">
    <property type="match status" value="1"/>
</dbReference>
<evidence type="ECO:0000256" key="1">
    <source>
        <dbReference type="ARBA" id="ARBA00022737"/>
    </source>
</evidence>
<feature type="domain" description="Teneurin-like YD-shell" evidence="2">
    <location>
        <begin position="438"/>
        <end position="565"/>
    </location>
</feature>
<name>A0AB39UWE1_9GAMM</name>
<dbReference type="InterPro" id="IPR056823">
    <property type="entry name" value="TEN-like_YD-shell"/>
</dbReference>
<sequence>MEEDAWGNVIRHVDALGNVTTYTYDDFGNRKTEVTPEGHEWSWTWDAAGNLLTETNPLGETTRYDWDAVGQLIKVTDPEGVVWQYTYNALGNTTRIDLDNLARPLRLTDPAGNLITWTWDANFLKGMDYPTYRQQYRYNTRHQLWQRVDEWDGQSRSTVYQRNAEGDLTAMTDPGGHTTTYTPDALGRAAEIRDALGGLTRIDQRADGQPSEVTDPEGHTTRYEYDARGLLIREISAAGTDEERIRRYDYDADGRLTTVHLPDGGRKVYTWNAADRLIRADYYAPGADAPAITHTWDYDKAGRLTGWSAPGLSGTYTYNTLGQRTEATTHYGAFSKTLKYAYDPAGRPLRYTSAENRVTEYTWTAHGQPDSIRIEGEGTVLYGPYLWNRPQALQLPGGTRIEYQYDGLQRLTGLKVTDPVSQLLQQLTYAWDVNDLILQKGDTTYTYDALYRLTEAVTGDSTDTYTYDGVGNRLSHNDDSGWTYNAAHQLTERPGVNYTYNANGHLIRAQYSNGIERTYTYDASERLIRIEENGLTRAEFGYDPFGRRAFKRTASGTTWYLYSEQGLAAEYDDSGNLIAEYH</sequence>
<gene>
    <name evidence="3" type="ORF">AAIA72_14950</name>
</gene>
<proteinExistence type="predicted"/>
<dbReference type="RefSeq" id="WP_369601096.1">
    <property type="nucleotide sequence ID" value="NZ_CP154858.1"/>
</dbReference>
<dbReference type="InterPro" id="IPR050708">
    <property type="entry name" value="T6SS_VgrG/RHS"/>
</dbReference>
<dbReference type="EMBL" id="CP154858">
    <property type="protein sequence ID" value="XDT72076.1"/>
    <property type="molecule type" value="Genomic_DNA"/>
</dbReference>
<dbReference type="InterPro" id="IPR031325">
    <property type="entry name" value="RHS_repeat"/>
</dbReference>
<dbReference type="PANTHER" id="PTHR32305:SF15">
    <property type="entry name" value="PROTEIN RHSA-RELATED"/>
    <property type="match status" value="1"/>
</dbReference>
<accession>A0AB39UWE1</accession>
<evidence type="ECO:0000259" key="2">
    <source>
        <dbReference type="Pfam" id="PF25023"/>
    </source>
</evidence>
<dbReference type="InterPro" id="IPR006530">
    <property type="entry name" value="YD"/>
</dbReference>
<dbReference type="Pfam" id="PF25023">
    <property type="entry name" value="TEN_YD-shell"/>
    <property type="match status" value="1"/>
</dbReference>
<dbReference type="AlphaFoldDB" id="A0AB39UWE1"/>
<keyword evidence="1" id="KW-0677">Repeat</keyword>
<dbReference type="KEGG" id="tcd:AAIA72_14950"/>
<organism evidence="3">
    <name type="scientific">Thermohahella caldifontis</name>
    <dbReference type="NCBI Taxonomy" id="3142973"/>
    <lineage>
        <taxon>Bacteria</taxon>
        <taxon>Pseudomonadati</taxon>
        <taxon>Pseudomonadota</taxon>
        <taxon>Gammaproteobacteria</taxon>
        <taxon>Oceanospirillales</taxon>
        <taxon>Hahellaceae</taxon>
        <taxon>Thermohahella</taxon>
    </lineage>
</organism>
<dbReference type="Gene3D" id="2.180.10.10">
    <property type="entry name" value="RHS repeat-associated core"/>
    <property type="match status" value="2"/>
</dbReference>
<dbReference type="Gene3D" id="3.90.930.1">
    <property type="match status" value="1"/>
</dbReference>